<evidence type="ECO:0000256" key="1">
    <source>
        <dbReference type="ARBA" id="ARBA00022729"/>
    </source>
</evidence>
<dbReference type="GO" id="GO:1990063">
    <property type="term" value="C:Bam protein complex"/>
    <property type="evidence" value="ECO:0007669"/>
    <property type="project" value="TreeGrafter"/>
</dbReference>
<dbReference type="HOGENOM" id="CLU_065982_0_1_6"/>
<keyword evidence="3 6" id="KW-0564">Palmitate</keyword>
<comment type="subcellular location">
    <subcellularLocation>
        <location evidence="6">Cell outer membrane</location>
        <topology evidence="6">Lipid-anchor</topology>
    </subcellularLocation>
</comment>
<dbReference type="OrthoDB" id="9779191at2"/>
<dbReference type="eggNOG" id="COG4105">
    <property type="taxonomic scope" value="Bacteria"/>
</dbReference>
<dbReference type="InterPro" id="IPR017689">
    <property type="entry name" value="BamD"/>
</dbReference>
<keyword evidence="1 6" id="KW-0732">Signal</keyword>
<reference evidence="9 10" key="1">
    <citation type="submission" date="2006-02" db="EMBL/GenBank/DDBJ databases">
        <authorList>
            <person name="Waterbury J."/>
            <person name="Ferriera S."/>
            <person name="Johnson J."/>
            <person name="Kravitz S."/>
            <person name="Halpern A."/>
            <person name="Remington K."/>
            <person name="Beeson K."/>
            <person name="Tran B."/>
            <person name="Rogers Y.-H."/>
            <person name="Friedman R."/>
            <person name="Venter J.C."/>
        </authorList>
    </citation>
    <scope>NUCLEOTIDE SEQUENCE [LARGE SCALE GENOMIC DNA]</scope>
    <source>
        <strain evidence="9 10">Nb-231</strain>
    </source>
</reference>
<dbReference type="AlphaFoldDB" id="A4BNG7"/>
<gene>
    <name evidence="6" type="primary">bamD</name>
    <name evidence="9" type="ORF">NB231_09948</name>
</gene>
<comment type="similarity">
    <text evidence="6">Belongs to the BamD family.</text>
</comment>
<dbReference type="NCBIfam" id="TIGR03302">
    <property type="entry name" value="OM_YfiO"/>
    <property type="match status" value="1"/>
</dbReference>
<evidence type="ECO:0000313" key="9">
    <source>
        <dbReference type="EMBL" id="EAR22766.1"/>
    </source>
</evidence>
<keyword evidence="2 6" id="KW-0472">Membrane</keyword>
<dbReference type="PANTHER" id="PTHR37423">
    <property type="entry name" value="SOLUBLE LYTIC MUREIN TRANSGLYCOSYLASE-RELATED"/>
    <property type="match status" value="1"/>
</dbReference>
<keyword evidence="10" id="KW-1185">Reference proteome</keyword>
<dbReference type="PROSITE" id="PS51257">
    <property type="entry name" value="PROKAR_LIPOPROTEIN"/>
    <property type="match status" value="1"/>
</dbReference>
<evidence type="ECO:0000256" key="5">
    <source>
        <dbReference type="ARBA" id="ARBA00023288"/>
    </source>
</evidence>
<feature type="domain" description="Outer membrane lipoprotein BamD-like" evidence="8">
    <location>
        <begin position="29"/>
        <end position="233"/>
    </location>
</feature>
<evidence type="ECO:0000256" key="6">
    <source>
        <dbReference type="HAMAP-Rule" id="MF_00922"/>
    </source>
</evidence>
<protein>
    <recommendedName>
        <fullName evidence="6">Outer membrane protein assembly factor BamD</fullName>
    </recommendedName>
</protein>
<dbReference type="InterPro" id="IPR039565">
    <property type="entry name" value="BamD-like"/>
</dbReference>
<evidence type="ECO:0000256" key="2">
    <source>
        <dbReference type="ARBA" id="ARBA00023136"/>
    </source>
</evidence>
<dbReference type="PANTHER" id="PTHR37423:SF1">
    <property type="entry name" value="OUTER MEMBRANE PROTEIN ASSEMBLY FACTOR BAMD"/>
    <property type="match status" value="1"/>
</dbReference>
<dbReference type="HAMAP" id="MF_00922">
    <property type="entry name" value="OM_assembly_BamD"/>
    <property type="match status" value="1"/>
</dbReference>
<feature type="chain" id="PRO_5009006767" description="Outer membrane protein assembly factor BamD" evidence="7">
    <location>
        <begin position="22"/>
        <end position="251"/>
    </location>
</feature>
<evidence type="ECO:0000259" key="8">
    <source>
        <dbReference type="Pfam" id="PF13525"/>
    </source>
</evidence>
<organism evidence="9 10">
    <name type="scientific">Nitrococcus mobilis Nb-231</name>
    <dbReference type="NCBI Taxonomy" id="314278"/>
    <lineage>
        <taxon>Bacteria</taxon>
        <taxon>Pseudomonadati</taxon>
        <taxon>Pseudomonadota</taxon>
        <taxon>Gammaproteobacteria</taxon>
        <taxon>Chromatiales</taxon>
        <taxon>Ectothiorhodospiraceae</taxon>
        <taxon>Nitrococcus</taxon>
    </lineage>
</organism>
<evidence type="ECO:0000256" key="7">
    <source>
        <dbReference type="SAM" id="SignalP"/>
    </source>
</evidence>
<sequence length="251" mass="28441">MIKLLLPVLVTVLIGCTGNPAADEPEQSQQAATLYDKARELLDAGDYMAAVKRLEDLQAQYPFGPYSEQAQLNIIYAYYKANDTVSAVAAADRFIRFNPRHAKVAYAYYMKGVAQQEQGLGFIQSLLHMDRAKRDPEPLRQAFYSFRSLLEAYPESRYADDARQRMAQLRDLLAQHELQICQYYIRRGAWVAAINRARSVVLDYAGTPAVAEALHLLLQGYQHIELPALKEDVRRVLRLNYPHHPALAESG</sequence>
<dbReference type="Gene3D" id="1.25.40.10">
    <property type="entry name" value="Tetratricopeptide repeat domain"/>
    <property type="match status" value="1"/>
</dbReference>
<keyword evidence="9" id="KW-0812">Transmembrane</keyword>
<evidence type="ECO:0000256" key="4">
    <source>
        <dbReference type="ARBA" id="ARBA00023237"/>
    </source>
</evidence>
<dbReference type="GO" id="GO:0043165">
    <property type="term" value="P:Gram-negative-bacterium-type cell outer membrane assembly"/>
    <property type="evidence" value="ECO:0007669"/>
    <property type="project" value="UniProtKB-UniRule"/>
</dbReference>
<dbReference type="InterPro" id="IPR011990">
    <property type="entry name" value="TPR-like_helical_dom_sf"/>
</dbReference>
<accession>A4BNG7</accession>
<dbReference type="STRING" id="314278.NB231_09948"/>
<comment type="function">
    <text evidence="6">Part of the outer membrane protein assembly complex, which is involved in assembly and insertion of beta-barrel proteins into the outer membrane.</text>
</comment>
<proteinExistence type="inferred from homology"/>
<dbReference type="RefSeq" id="WP_005002078.1">
    <property type="nucleotide sequence ID" value="NZ_CH672427.1"/>
</dbReference>
<name>A4BNG7_9GAMM</name>
<keyword evidence="4 6" id="KW-0998">Cell outer membrane</keyword>
<evidence type="ECO:0000313" key="10">
    <source>
        <dbReference type="Proteomes" id="UP000003374"/>
    </source>
</evidence>
<dbReference type="Pfam" id="PF13525">
    <property type="entry name" value="YfiO"/>
    <property type="match status" value="1"/>
</dbReference>
<keyword evidence="5 6" id="KW-0449">Lipoprotein</keyword>
<dbReference type="GO" id="GO:0051205">
    <property type="term" value="P:protein insertion into membrane"/>
    <property type="evidence" value="ECO:0007669"/>
    <property type="project" value="UniProtKB-UniRule"/>
</dbReference>
<dbReference type="EMBL" id="AAOF01000002">
    <property type="protein sequence ID" value="EAR22766.1"/>
    <property type="molecule type" value="Genomic_DNA"/>
</dbReference>
<comment type="subunit">
    <text evidence="6">Part of the Bam complex.</text>
</comment>
<feature type="signal peptide" evidence="7">
    <location>
        <begin position="1"/>
        <end position="21"/>
    </location>
</feature>
<dbReference type="Proteomes" id="UP000003374">
    <property type="component" value="Unassembled WGS sequence"/>
</dbReference>
<evidence type="ECO:0000256" key="3">
    <source>
        <dbReference type="ARBA" id="ARBA00023139"/>
    </source>
</evidence>
<comment type="caution">
    <text evidence="9">The sequence shown here is derived from an EMBL/GenBank/DDBJ whole genome shotgun (WGS) entry which is preliminary data.</text>
</comment>
<dbReference type="SUPFAM" id="SSF48452">
    <property type="entry name" value="TPR-like"/>
    <property type="match status" value="1"/>
</dbReference>
<dbReference type="CDD" id="cd15830">
    <property type="entry name" value="BamD"/>
    <property type="match status" value="1"/>
</dbReference>